<evidence type="ECO:0000313" key="8">
    <source>
        <dbReference type="WBParaSite" id="PSU_v2.g9133.t1"/>
    </source>
</evidence>
<evidence type="ECO:0000256" key="2">
    <source>
        <dbReference type="ARBA" id="ARBA00022771"/>
    </source>
</evidence>
<keyword evidence="1" id="KW-0479">Metal-binding</keyword>
<feature type="domain" description="PHD-type" evidence="5">
    <location>
        <begin position="64"/>
        <end position="114"/>
    </location>
</feature>
<dbReference type="CDD" id="cd15492">
    <property type="entry name" value="PHD_BRPF_JADE_like"/>
    <property type="match status" value="1"/>
</dbReference>
<proteinExistence type="predicted"/>
<dbReference type="Gene3D" id="3.30.40.10">
    <property type="entry name" value="Zinc/RING finger domain, C3HC4 (zinc finger)"/>
    <property type="match status" value="2"/>
</dbReference>
<dbReference type="GO" id="GO:0008270">
    <property type="term" value="F:zinc ion binding"/>
    <property type="evidence" value="ECO:0007669"/>
    <property type="project" value="UniProtKB-KW"/>
</dbReference>
<keyword evidence="7" id="KW-1185">Reference proteome</keyword>
<evidence type="ECO:0000259" key="6">
    <source>
        <dbReference type="PROSITE" id="PS51805"/>
    </source>
</evidence>
<dbReference type="WBParaSite" id="PSU_v2.g9133.t1">
    <property type="protein sequence ID" value="PSU_v2.g9133.t1"/>
    <property type="gene ID" value="PSU_v2.g9133"/>
</dbReference>
<evidence type="ECO:0000256" key="4">
    <source>
        <dbReference type="PROSITE-ProRule" id="PRU00146"/>
    </source>
</evidence>
<dbReference type="InterPro" id="IPR011011">
    <property type="entry name" value="Znf_FYVE_PHD"/>
</dbReference>
<dbReference type="Pfam" id="PF13832">
    <property type="entry name" value="zf-HC5HC2H_2"/>
    <property type="match status" value="1"/>
</dbReference>
<evidence type="ECO:0000256" key="3">
    <source>
        <dbReference type="ARBA" id="ARBA00022833"/>
    </source>
</evidence>
<dbReference type="PROSITE" id="PS50016">
    <property type="entry name" value="ZF_PHD_2"/>
    <property type="match status" value="1"/>
</dbReference>
<sequence length="521" mass="58879">MDEIDLCWLDVENCQRLLDGKLPMNNNTFSHIIDTFEVDCYITIWKLLLQQISASRRFFDEPQHAACDICYTEECESEDNIIFCEGCETVVHQCCYGIDNLPSDSWLCDVCLIDSESPACLLCPLHNGAMKKDSCNNGFIHVSCALWIPEVTFEDADHRENIIISKVKDIRFTATCEVCGLVKGACLFCSDDDCNVAYHVTCGQRAGYIFRMESEPNVTFISFCQTHTLQKLPPNTTVINKYVRSMPMKTAKDLEQFFASYTDINNEKLKTYANEAVESVFDYWKLKRLDKGSPLILPSNIKNSMIPKFKEIASKSNEIILRKEPRDTRMAADNMRTLLWMTSERESRKLEIIQGSQDLLSSILNDIQNGKIDDEQIDNAIQLVSDMNIGEATNGDNSKHNESGIIECIVPNTALDVKSDNYIPKVQKHSIKAIISYRSQVKNDTDEFDGLDFDDGDIDSPLDESSLNEISDEEEGASEDHQTIFVNKSGENFHGQSSSNPTLVLDENVDSPQDIVALIYN</sequence>
<dbReference type="Proteomes" id="UP000887577">
    <property type="component" value="Unplaced"/>
</dbReference>
<dbReference type="InterPro" id="IPR034732">
    <property type="entry name" value="EPHD"/>
</dbReference>
<dbReference type="InterPro" id="IPR013083">
    <property type="entry name" value="Znf_RING/FYVE/PHD"/>
</dbReference>
<dbReference type="AlphaFoldDB" id="A0A914Z8Y5"/>
<dbReference type="InterPro" id="IPR019786">
    <property type="entry name" value="Zinc_finger_PHD-type_CS"/>
</dbReference>
<evidence type="ECO:0000313" key="7">
    <source>
        <dbReference type="Proteomes" id="UP000887577"/>
    </source>
</evidence>
<keyword evidence="3" id="KW-0862">Zinc</keyword>
<dbReference type="InterPro" id="IPR001965">
    <property type="entry name" value="Znf_PHD"/>
</dbReference>
<keyword evidence="2 4" id="KW-0863">Zinc-finger</keyword>
<accession>A0A914Z8Y5</accession>
<dbReference type="PROSITE" id="PS51805">
    <property type="entry name" value="EPHD"/>
    <property type="match status" value="1"/>
</dbReference>
<protein>
    <submittedName>
        <fullName evidence="8">Uncharacterized protein</fullName>
    </submittedName>
</protein>
<organism evidence="7 8">
    <name type="scientific">Panagrolaimus superbus</name>
    <dbReference type="NCBI Taxonomy" id="310955"/>
    <lineage>
        <taxon>Eukaryota</taxon>
        <taxon>Metazoa</taxon>
        <taxon>Ecdysozoa</taxon>
        <taxon>Nematoda</taxon>
        <taxon>Chromadorea</taxon>
        <taxon>Rhabditida</taxon>
        <taxon>Tylenchina</taxon>
        <taxon>Panagrolaimomorpha</taxon>
        <taxon>Panagrolaimoidea</taxon>
        <taxon>Panagrolaimidae</taxon>
        <taxon>Panagrolaimus</taxon>
    </lineage>
</organism>
<dbReference type="PANTHER" id="PTHR13793:SF107">
    <property type="entry name" value="BROMODOMAIN-CONTAINING PROTEIN HOMOLOG"/>
    <property type="match status" value="1"/>
</dbReference>
<dbReference type="SMART" id="SM00249">
    <property type="entry name" value="PHD"/>
    <property type="match status" value="2"/>
</dbReference>
<dbReference type="Pfam" id="PF13831">
    <property type="entry name" value="PHD_2"/>
    <property type="match status" value="1"/>
</dbReference>
<dbReference type="InterPro" id="IPR019787">
    <property type="entry name" value="Znf_PHD-finger"/>
</dbReference>
<dbReference type="InterPro" id="IPR050701">
    <property type="entry name" value="Histone_Mod_Regulator"/>
</dbReference>
<name>A0A914Z8Y5_9BILA</name>
<evidence type="ECO:0000256" key="1">
    <source>
        <dbReference type="ARBA" id="ARBA00022723"/>
    </source>
</evidence>
<dbReference type="PROSITE" id="PS01359">
    <property type="entry name" value="ZF_PHD_1"/>
    <property type="match status" value="1"/>
</dbReference>
<reference evidence="8" key="1">
    <citation type="submission" date="2022-11" db="UniProtKB">
        <authorList>
            <consortium name="WormBaseParasite"/>
        </authorList>
    </citation>
    <scope>IDENTIFICATION</scope>
</reference>
<evidence type="ECO:0000259" key="5">
    <source>
        <dbReference type="PROSITE" id="PS50016"/>
    </source>
</evidence>
<dbReference type="PANTHER" id="PTHR13793">
    <property type="entry name" value="PHD FINGER PROTEINS"/>
    <property type="match status" value="1"/>
</dbReference>
<dbReference type="GO" id="GO:0006357">
    <property type="term" value="P:regulation of transcription by RNA polymerase II"/>
    <property type="evidence" value="ECO:0007669"/>
    <property type="project" value="TreeGrafter"/>
</dbReference>
<dbReference type="SUPFAM" id="SSF57903">
    <property type="entry name" value="FYVE/PHD zinc finger"/>
    <property type="match status" value="1"/>
</dbReference>
<dbReference type="CDD" id="cd15571">
    <property type="entry name" value="ePHD"/>
    <property type="match status" value="1"/>
</dbReference>
<feature type="domain" description="PHD-type" evidence="6">
    <location>
        <begin position="117"/>
        <end position="228"/>
    </location>
</feature>